<feature type="region of interest" description="Disordered" evidence="1">
    <location>
        <begin position="359"/>
        <end position="536"/>
    </location>
</feature>
<feature type="compositionally biased region" description="Basic and acidic residues" evidence="1">
    <location>
        <begin position="429"/>
        <end position="439"/>
    </location>
</feature>
<reference evidence="2" key="1">
    <citation type="submission" date="2009-08" db="EMBL/GenBank/DDBJ databases">
        <title>Annotation of Salpingoeca rosetta.</title>
        <authorList>
            <consortium name="The Broad Institute Genome Sequencing Platform"/>
            <person name="Russ C."/>
            <person name="Cuomo C."/>
            <person name="Burger G."/>
            <person name="Gray M.W."/>
            <person name="Holland P.W.H."/>
            <person name="King N."/>
            <person name="Lang F.B.F."/>
            <person name="Roger A.J."/>
            <person name="Ruiz-Trillo I."/>
            <person name="Young S.K."/>
            <person name="Zeng Q."/>
            <person name="Gargeya S."/>
            <person name="Alvarado L."/>
            <person name="Berlin A."/>
            <person name="Chapman S.B."/>
            <person name="Chen Z."/>
            <person name="Freedman E."/>
            <person name="Gellesch M."/>
            <person name="Goldberg J."/>
            <person name="Griggs A."/>
            <person name="Gujja S."/>
            <person name="Heilman E."/>
            <person name="Heiman D."/>
            <person name="Howarth C."/>
            <person name="Mehta T."/>
            <person name="Neiman D."/>
            <person name="Pearson M."/>
            <person name="Roberts A."/>
            <person name="Saif S."/>
            <person name="Shea T."/>
            <person name="Shenoy N."/>
            <person name="Sisk P."/>
            <person name="Stolte C."/>
            <person name="Sykes S."/>
            <person name="White J."/>
            <person name="Yandava C."/>
            <person name="Haas B."/>
            <person name="Nusbaum C."/>
            <person name="Birren B."/>
        </authorList>
    </citation>
    <scope>NUCLEOTIDE SEQUENCE [LARGE SCALE GENOMIC DNA]</scope>
    <source>
        <strain evidence="2">ATCC 50818</strain>
    </source>
</reference>
<keyword evidence="3" id="KW-1185">Reference proteome</keyword>
<organism evidence="3">
    <name type="scientific">Salpingoeca rosetta (strain ATCC 50818 / BSB-021)</name>
    <dbReference type="NCBI Taxonomy" id="946362"/>
    <lineage>
        <taxon>Eukaryota</taxon>
        <taxon>Choanoflagellata</taxon>
        <taxon>Craspedida</taxon>
        <taxon>Salpingoecidae</taxon>
        <taxon>Salpingoeca</taxon>
    </lineage>
</organism>
<gene>
    <name evidence="2" type="ORF">PTSG_11299</name>
</gene>
<evidence type="ECO:0000256" key="1">
    <source>
        <dbReference type="SAM" id="MobiDB-lite"/>
    </source>
</evidence>
<feature type="compositionally biased region" description="Polar residues" evidence="1">
    <location>
        <begin position="478"/>
        <end position="487"/>
    </location>
</feature>
<name>F2UT04_SALR5</name>
<feature type="compositionally biased region" description="Acidic residues" evidence="1">
    <location>
        <begin position="457"/>
        <end position="470"/>
    </location>
</feature>
<feature type="compositionally biased region" description="Basic and acidic residues" evidence="1">
    <location>
        <begin position="374"/>
        <end position="384"/>
    </location>
</feature>
<proteinExistence type="predicted"/>
<feature type="region of interest" description="Disordered" evidence="1">
    <location>
        <begin position="265"/>
        <end position="299"/>
    </location>
</feature>
<accession>F2UT04</accession>
<feature type="compositionally biased region" description="Acidic residues" evidence="1">
    <location>
        <begin position="402"/>
        <end position="415"/>
    </location>
</feature>
<feature type="compositionally biased region" description="Basic residues" evidence="1">
    <location>
        <begin position="269"/>
        <end position="279"/>
    </location>
</feature>
<evidence type="ECO:0000313" key="2">
    <source>
        <dbReference type="EMBL" id="EGD81263.1"/>
    </source>
</evidence>
<feature type="compositionally biased region" description="Low complexity" evidence="1">
    <location>
        <begin position="280"/>
        <end position="291"/>
    </location>
</feature>
<dbReference type="EMBL" id="GL832997">
    <property type="protein sequence ID" value="EGD81263.1"/>
    <property type="molecule type" value="Genomic_DNA"/>
</dbReference>
<sequence length="536" mass="61918">MSEREYHRKVRAYRKYRIGLLPACLLGDNTVDVDWPATKDAFRRGDVRQVRRQLRVKFIKYSHGHHPVLPVWIELKHIKQLEKIWWNTDYGHITMFELRRELEYISMAWAVESYLVEEEHYKRKWKRFYGYVDPLESMAELKELLGGEEEAKVFRFRHNMFLFELARCLYSQLKYRGYVKKAIRWYNRAHRYWSQATGNGEYYFFMADTFWETPRFKRQAFIEELELREERLRQEVDESYQEIREWQQQKMRELKEWEEEDRRKLKEQRARKKKKKQSKTQRQQQQQQQQKVVNDAEDDRCAEGSAKAASSAHVVDAVDACTKGASCADTAEPELLTVADFDFALTRADDVMIEMETFDDEDDINNTATATDVDSSKDDEHGAEEAVNGGEDDGTKDGTAAVEEEKEEEEGDEDATIIPDINDTATDVDNSKDDEHGAEEAANGGEDDGTKDGTAAVEEEKEEEEGDEDATIIPDINDTATDVNNSKETTDGGNEEGTEEAIDHDKEDGTSAVEPESFEDAKDSDAIATTDAEACV</sequence>
<protein>
    <submittedName>
        <fullName evidence="2">Uncharacterized protein</fullName>
    </submittedName>
</protein>
<dbReference type="STRING" id="946362.F2UT04"/>
<dbReference type="Proteomes" id="UP000007799">
    <property type="component" value="Unassembled WGS sequence"/>
</dbReference>
<dbReference type="InParanoid" id="F2UT04"/>
<evidence type="ECO:0000313" key="3">
    <source>
        <dbReference type="Proteomes" id="UP000007799"/>
    </source>
</evidence>
<dbReference type="RefSeq" id="XP_004987659.1">
    <property type="nucleotide sequence ID" value="XM_004987602.1"/>
</dbReference>
<dbReference type="AlphaFoldDB" id="F2UT04"/>
<dbReference type="KEGG" id="sre:PTSG_11299"/>
<dbReference type="GeneID" id="16068201"/>